<keyword evidence="1" id="KW-0238">DNA-binding</keyword>
<dbReference type="PANTHER" id="PTHR46797:SF1">
    <property type="entry name" value="METHYLPHOSPHONATE SYNTHASE"/>
    <property type="match status" value="1"/>
</dbReference>
<dbReference type="GO" id="GO:0003700">
    <property type="term" value="F:DNA-binding transcription factor activity"/>
    <property type="evidence" value="ECO:0007669"/>
    <property type="project" value="TreeGrafter"/>
</dbReference>
<evidence type="ECO:0000313" key="3">
    <source>
        <dbReference type="EMBL" id="SFU07994.1"/>
    </source>
</evidence>
<dbReference type="GO" id="GO:0005829">
    <property type="term" value="C:cytosol"/>
    <property type="evidence" value="ECO:0007669"/>
    <property type="project" value="TreeGrafter"/>
</dbReference>
<evidence type="ECO:0000256" key="1">
    <source>
        <dbReference type="ARBA" id="ARBA00023125"/>
    </source>
</evidence>
<accession>A0A1I7D8U3</accession>
<protein>
    <submittedName>
        <fullName evidence="3">Helix-turn-helix domain-containing protein</fullName>
    </submittedName>
</protein>
<sequence length="104" mass="11240">MPTERAAGRLSDGMVLLGVRLREIRKERDERLEDVSGSAGLTASYLSDLERGTKLPSLPTLLALADHYGVLVTDLLAVYPFGVATRPRRAGIKPPADGRRRVGG</sequence>
<dbReference type="InterPro" id="IPR050807">
    <property type="entry name" value="TransReg_Diox_bact_type"/>
</dbReference>
<dbReference type="CDD" id="cd00093">
    <property type="entry name" value="HTH_XRE"/>
    <property type="match status" value="1"/>
</dbReference>
<dbReference type="SMART" id="SM00530">
    <property type="entry name" value="HTH_XRE"/>
    <property type="match status" value="1"/>
</dbReference>
<dbReference type="GO" id="GO:0003677">
    <property type="term" value="F:DNA binding"/>
    <property type="evidence" value="ECO:0007669"/>
    <property type="project" value="UniProtKB-KW"/>
</dbReference>
<feature type="domain" description="HTH cro/C1-type" evidence="2">
    <location>
        <begin position="21"/>
        <end position="75"/>
    </location>
</feature>
<reference evidence="4" key="1">
    <citation type="submission" date="2016-10" db="EMBL/GenBank/DDBJ databases">
        <authorList>
            <person name="Varghese N."/>
            <person name="Submissions S."/>
        </authorList>
    </citation>
    <scope>NUCLEOTIDE SEQUENCE [LARGE SCALE GENOMIC DNA]</scope>
    <source>
        <strain evidence="4">DSM 46136</strain>
    </source>
</reference>
<dbReference type="PROSITE" id="PS50943">
    <property type="entry name" value="HTH_CROC1"/>
    <property type="match status" value="1"/>
</dbReference>
<keyword evidence="4" id="KW-1185">Reference proteome</keyword>
<proteinExistence type="predicted"/>
<dbReference type="Gene3D" id="1.10.260.40">
    <property type="entry name" value="lambda repressor-like DNA-binding domains"/>
    <property type="match status" value="1"/>
</dbReference>
<evidence type="ECO:0000259" key="2">
    <source>
        <dbReference type="PROSITE" id="PS50943"/>
    </source>
</evidence>
<dbReference type="PANTHER" id="PTHR46797">
    <property type="entry name" value="HTH-TYPE TRANSCRIPTIONAL REGULATOR"/>
    <property type="match status" value="1"/>
</dbReference>
<dbReference type="AlphaFoldDB" id="A0A1I7D8U3"/>
<evidence type="ECO:0000313" key="4">
    <source>
        <dbReference type="Proteomes" id="UP000199546"/>
    </source>
</evidence>
<dbReference type="Proteomes" id="UP000199546">
    <property type="component" value="Unassembled WGS sequence"/>
</dbReference>
<gene>
    <name evidence="3" type="ORF">SAMN05660657_05465</name>
</gene>
<dbReference type="EMBL" id="FPBA01000039">
    <property type="protein sequence ID" value="SFU07994.1"/>
    <property type="molecule type" value="Genomic_DNA"/>
</dbReference>
<dbReference type="SUPFAM" id="SSF47413">
    <property type="entry name" value="lambda repressor-like DNA-binding domains"/>
    <property type="match status" value="1"/>
</dbReference>
<organism evidence="3 4">
    <name type="scientific">Geodermatophilus amargosae</name>
    <dbReference type="NCBI Taxonomy" id="1296565"/>
    <lineage>
        <taxon>Bacteria</taxon>
        <taxon>Bacillati</taxon>
        <taxon>Actinomycetota</taxon>
        <taxon>Actinomycetes</taxon>
        <taxon>Geodermatophilales</taxon>
        <taxon>Geodermatophilaceae</taxon>
        <taxon>Geodermatophilus</taxon>
    </lineage>
</organism>
<dbReference type="Pfam" id="PF13560">
    <property type="entry name" value="HTH_31"/>
    <property type="match status" value="1"/>
</dbReference>
<dbReference type="RefSeq" id="WP_093584808.1">
    <property type="nucleotide sequence ID" value="NZ_FPBA01000039.1"/>
</dbReference>
<name>A0A1I7D8U3_9ACTN</name>
<dbReference type="OrthoDB" id="3188736at2"/>
<dbReference type="STRING" id="1296565.SAMN05660657_05465"/>
<dbReference type="InterPro" id="IPR001387">
    <property type="entry name" value="Cro/C1-type_HTH"/>
</dbReference>
<dbReference type="InterPro" id="IPR010982">
    <property type="entry name" value="Lambda_DNA-bd_dom_sf"/>
</dbReference>